<dbReference type="Gramene" id="Os10t0190600-00">
    <property type="protein sequence ID" value="Os10t0190600-00"/>
    <property type="gene ID" value="Os10g0190600"/>
</dbReference>
<accession>A0A0N7KRJ4</accession>
<evidence type="ECO:0000313" key="2">
    <source>
        <dbReference type="Proteomes" id="UP000059680"/>
    </source>
</evidence>
<sequence>MKLPLEFRSVSLYCSARSFSSSACKTSFLRSCIEKEPVFEKVPEKCIMFHQSWSPNLVANLLPISFVLRAQRWNRLYCPIEPDQSLRLAGWTRRLKDVIMWRGHSHALPLRCIREHVQVDSTALHTDMISRTKAPTSST</sequence>
<name>A0A0N7KRJ4_ORYSJ</name>
<dbReference type="InParanoid" id="A0A0N7KRJ4"/>
<gene>
    <name evidence="1" type="ordered locus">Os10g0190600</name>
    <name evidence="1" type="ORF">OSNPB_100190600</name>
</gene>
<reference evidence="1 2" key="2">
    <citation type="journal article" date="2013" name="Plant Cell Physiol.">
        <title>Rice Annotation Project Database (RAP-DB): an integrative and interactive database for rice genomics.</title>
        <authorList>
            <person name="Sakai H."/>
            <person name="Lee S.S."/>
            <person name="Tanaka T."/>
            <person name="Numa H."/>
            <person name="Kim J."/>
            <person name="Kawahara Y."/>
            <person name="Wakimoto H."/>
            <person name="Yang C.C."/>
            <person name="Iwamoto M."/>
            <person name="Abe T."/>
            <person name="Yamada Y."/>
            <person name="Muto A."/>
            <person name="Inokuchi H."/>
            <person name="Ikemura T."/>
            <person name="Matsumoto T."/>
            <person name="Sasaki T."/>
            <person name="Itoh T."/>
        </authorList>
    </citation>
    <scope>NUCLEOTIDE SEQUENCE [LARGE SCALE GENOMIC DNA]</scope>
    <source>
        <strain evidence="2">cv. Nipponbare</strain>
    </source>
</reference>
<dbReference type="Proteomes" id="UP000059680">
    <property type="component" value="Chromosome 10"/>
</dbReference>
<dbReference type="EMBL" id="AP014966">
    <property type="protein sequence ID" value="BAT10186.1"/>
    <property type="molecule type" value="Genomic_DNA"/>
</dbReference>
<reference evidence="2" key="1">
    <citation type="journal article" date="2005" name="Nature">
        <title>The map-based sequence of the rice genome.</title>
        <authorList>
            <consortium name="International rice genome sequencing project (IRGSP)"/>
            <person name="Matsumoto T."/>
            <person name="Wu J."/>
            <person name="Kanamori H."/>
            <person name="Katayose Y."/>
            <person name="Fujisawa M."/>
            <person name="Namiki N."/>
            <person name="Mizuno H."/>
            <person name="Yamamoto K."/>
            <person name="Antonio B.A."/>
            <person name="Baba T."/>
            <person name="Sakata K."/>
            <person name="Nagamura Y."/>
            <person name="Aoki H."/>
            <person name="Arikawa K."/>
            <person name="Arita K."/>
            <person name="Bito T."/>
            <person name="Chiden Y."/>
            <person name="Fujitsuka N."/>
            <person name="Fukunaka R."/>
            <person name="Hamada M."/>
            <person name="Harada C."/>
            <person name="Hayashi A."/>
            <person name="Hijishita S."/>
            <person name="Honda M."/>
            <person name="Hosokawa S."/>
            <person name="Ichikawa Y."/>
            <person name="Idonuma A."/>
            <person name="Iijima M."/>
            <person name="Ikeda M."/>
            <person name="Ikeno M."/>
            <person name="Ito K."/>
            <person name="Ito S."/>
            <person name="Ito T."/>
            <person name="Ito Y."/>
            <person name="Ito Y."/>
            <person name="Iwabuchi A."/>
            <person name="Kamiya K."/>
            <person name="Karasawa W."/>
            <person name="Kurita K."/>
            <person name="Katagiri S."/>
            <person name="Kikuta A."/>
            <person name="Kobayashi H."/>
            <person name="Kobayashi N."/>
            <person name="Machita K."/>
            <person name="Maehara T."/>
            <person name="Masukawa M."/>
            <person name="Mizubayashi T."/>
            <person name="Mukai Y."/>
            <person name="Nagasaki H."/>
            <person name="Nagata Y."/>
            <person name="Naito S."/>
            <person name="Nakashima M."/>
            <person name="Nakama Y."/>
            <person name="Nakamichi Y."/>
            <person name="Nakamura M."/>
            <person name="Meguro A."/>
            <person name="Negishi M."/>
            <person name="Ohta I."/>
            <person name="Ohta T."/>
            <person name="Okamoto M."/>
            <person name="Ono N."/>
            <person name="Saji S."/>
            <person name="Sakaguchi M."/>
            <person name="Sakai K."/>
            <person name="Shibata M."/>
            <person name="Shimokawa T."/>
            <person name="Song J."/>
            <person name="Takazaki Y."/>
            <person name="Terasawa K."/>
            <person name="Tsugane M."/>
            <person name="Tsuji K."/>
            <person name="Ueda S."/>
            <person name="Waki K."/>
            <person name="Yamagata H."/>
            <person name="Yamamoto M."/>
            <person name="Yamamoto S."/>
            <person name="Yamane H."/>
            <person name="Yoshiki S."/>
            <person name="Yoshihara R."/>
            <person name="Yukawa K."/>
            <person name="Zhong H."/>
            <person name="Yano M."/>
            <person name="Yuan Q."/>
            <person name="Ouyang S."/>
            <person name="Liu J."/>
            <person name="Jones K.M."/>
            <person name="Gansberger K."/>
            <person name="Moffat K."/>
            <person name="Hill J."/>
            <person name="Bera J."/>
            <person name="Fadrosh D."/>
            <person name="Jin S."/>
            <person name="Johri S."/>
            <person name="Kim M."/>
            <person name="Overton L."/>
            <person name="Reardon M."/>
            <person name="Tsitrin T."/>
            <person name="Vuong H."/>
            <person name="Weaver B."/>
            <person name="Ciecko A."/>
            <person name="Tallon L."/>
            <person name="Jackson J."/>
            <person name="Pai G."/>
            <person name="Aken S.V."/>
            <person name="Utterback T."/>
            <person name="Reidmuller S."/>
            <person name="Feldblyum T."/>
            <person name="Hsiao J."/>
            <person name="Zismann V."/>
            <person name="Iobst S."/>
            <person name="de Vazeille A.R."/>
            <person name="Buell C.R."/>
            <person name="Ying K."/>
            <person name="Li Y."/>
            <person name="Lu T."/>
            <person name="Huang Y."/>
            <person name="Zhao Q."/>
            <person name="Feng Q."/>
            <person name="Zhang L."/>
            <person name="Zhu J."/>
            <person name="Weng Q."/>
            <person name="Mu J."/>
            <person name="Lu Y."/>
            <person name="Fan D."/>
            <person name="Liu Y."/>
            <person name="Guan J."/>
            <person name="Zhang Y."/>
            <person name="Yu S."/>
            <person name="Liu X."/>
            <person name="Zhang Y."/>
            <person name="Hong G."/>
            <person name="Han B."/>
            <person name="Choisne N."/>
            <person name="Demange N."/>
            <person name="Orjeda G."/>
            <person name="Samain S."/>
            <person name="Cattolico L."/>
            <person name="Pelletier E."/>
            <person name="Couloux A."/>
            <person name="Segurens B."/>
            <person name="Wincker P."/>
            <person name="D'Hont A."/>
            <person name="Scarpelli C."/>
            <person name="Weissenbach J."/>
            <person name="Salanoubat M."/>
            <person name="Quetier F."/>
            <person name="Yu Y."/>
            <person name="Kim H.R."/>
            <person name="Rambo T."/>
            <person name="Currie J."/>
            <person name="Collura K."/>
            <person name="Luo M."/>
            <person name="Yang T."/>
            <person name="Ammiraju J.S.S."/>
            <person name="Engler F."/>
            <person name="Soderlund C."/>
            <person name="Wing R.A."/>
            <person name="Palmer L.E."/>
            <person name="de la Bastide M."/>
            <person name="Spiegel L."/>
            <person name="Nascimento L."/>
            <person name="Zutavern T."/>
            <person name="O'Shaughnessy A."/>
            <person name="Dike S."/>
            <person name="Dedhia N."/>
            <person name="Preston R."/>
            <person name="Balija V."/>
            <person name="McCombie W.R."/>
            <person name="Chow T."/>
            <person name="Chen H."/>
            <person name="Chung M."/>
            <person name="Chen C."/>
            <person name="Shaw J."/>
            <person name="Wu H."/>
            <person name="Hsiao K."/>
            <person name="Chao Y."/>
            <person name="Chu M."/>
            <person name="Cheng C."/>
            <person name="Hour A."/>
            <person name="Lee P."/>
            <person name="Lin S."/>
            <person name="Lin Y."/>
            <person name="Liou J."/>
            <person name="Liu S."/>
            <person name="Hsing Y."/>
            <person name="Raghuvanshi S."/>
            <person name="Mohanty A."/>
            <person name="Bharti A.K."/>
            <person name="Gaur A."/>
            <person name="Gupta V."/>
            <person name="Kumar D."/>
            <person name="Ravi V."/>
            <person name="Vij S."/>
            <person name="Kapur A."/>
            <person name="Khurana P."/>
            <person name="Khurana P."/>
            <person name="Khurana J.P."/>
            <person name="Tyagi A.K."/>
            <person name="Gaikwad K."/>
            <person name="Singh A."/>
            <person name="Dalal V."/>
            <person name="Srivastava S."/>
            <person name="Dixit A."/>
            <person name="Pal A.K."/>
            <person name="Ghazi I.A."/>
            <person name="Yadav M."/>
            <person name="Pandit A."/>
            <person name="Bhargava A."/>
            <person name="Sureshbabu K."/>
            <person name="Batra K."/>
            <person name="Sharma T.R."/>
            <person name="Mohapatra T."/>
            <person name="Singh N.K."/>
            <person name="Messing J."/>
            <person name="Nelson A.B."/>
            <person name="Fuks G."/>
            <person name="Kavchok S."/>
            <person name="Keizer G."/>
            <person name="Linton E."/>
            <person name="Llaca V."/>
            <person name="Song R."/>
            <person name="Tanyolac B."/>
            <person name="Young S."/>
            <person name="Ho-Il K."/>
            <person name="Hahn J.H."/>
            <person name="Sangsakoo G."/>
            <person name="Vanavichit A."/>
            <person name="de Mattos Luiz.A.T."/>
            <person name="Zimmer P.D."/>
            <person name="Malone G."/>
            <person name="Dellagostin O."/>
            <person name="de Oliveira A.C."/>
            <person name="Bevan M."/>
            <person name="Bancroft I."/>
            <person name="Minx P."/>
            <person name="Cordum H."/>
            <person name="Wilson R."/>
            <person name="Cheng Z."/>
            <person name="Jin W."/>
            <person name="Jiang J."/>
            <person name="Leong S.A."/>
            <person name="Iwama H."/>
            <person name="Gojobori T."/>
            <person name="Itoh T."/>
            <person name="Niimura Y."/>
            <person name="Fujii Y."/>
            <person name="Habara T."/>
            <person name="Sakai H."/>
            <person name="Sato Y."/>
            <person name="Wilson G."/>
            <person name="Kumar K."/>
            <person name="McCouch S."/>
            <person name="Juretic N."/>
            <person name="Hoen D."/>
            <person name="Wright S."/>
            <person name="Bruskiewich R."/>
            <person name="Bureau T."/>
            <person name="Miyao A."/>
            <person name="Hirochika H."/>
            <person name="Nishikawa T."/>
            <person name="Kadowaki K."/>
            <person name="Sugiura M."/>
            <person name="Burr B."/>
            <person name="Sasaki T."/>
        </authorList>
    </citation>
    <scope>NUCLEOTIDE SEQUENCE [LARGE SCALE GENOMIC DNA]</scope>
    <source>
        <strain evidence="2">cv. Nipponbare</strain>
    </source>
</reference>
<evidence type="ECO:0000313" key="1">
    <source>
        <dbReference type="EMBL" id="BAT10186.1"/>
    </source>
</evidence>
<keyword evidence="2" id="KW-1185">Reference proteome</keyword>
<protein>
    <submittedName>
        <fullName evidence="1">Os10g0190600 protein</fullName>
    </submittedName>
</protein>
<proteinExistence type="predicted"/>
<dbReference type="AlphaFoldDB" id="A0A0N7KRJ4"/>
<reference evidence="1 2" key="3">
    <citation type="journal article" date="2013" name="Rice">
        <title>Improvement of the Oryza sativa Nipponbare reference genome using next generation sequence and optical map data.</title>
        <authorList>
            <person name="Kawahara Y."/>
            <person name="de la Bastide M."/>
            <person name="Hamilton J.P."/>
            <person name="Kanamori H."/>
            <person name="McCombie W.R."/>
            <person name="Ouyang S."/>
            <person name="Schwartz D.C."/>
            <person name="Tanaka T."/>
            <person name="Wu J."/>
            <person name="Zhou S."/>
            <person name="Childs K.L."/>
            <person name="Davidson R.M."/>
            <person name="Lin H."/>
            <person name="Quesada-Ocampo L."/>
            <person name="Vaillancourt B."/>
            <person name="Sakai H."/>
            <person name="Lee S.S."/>
            <person name="Kim J."/>
            <person name="Numa H."/>
            <person name="Itoh T."/>
            <person name="Buell C.R."/>
            <person name="Matsumoto T."/>
        </authorList>
    </citation>
    <scope>NUCLEOTIDE SEQUENCE [LARGE SCALE GENOMIC DNA]</scope>
    <source>
        <strain evidence="2">cv. Nipponbare</strain>
    </source>
</reference>
<organism evidence="1 2">
    <name type="scientific">Oryza sativa subsp. japonica</name>
    <name type="common">Rice</name>
    <dbReference type="NCBI Taxonomy" id="39947"/>
    <lineage>
        <taxon>Eukaryota</taxon>
        <taxon>Viridiplantae</taxon>
        <taxon>Streptophyta</taxon>
        <taxon>Embryophyta</taxon>
        <taxon>Tracheophyta</taxon>
        <taxon>Spermatophyta</taxon>
        <taxon>Magnoliopsida</taxon>
        <taxon>Liliopsida</taxon>
        <taxon>Poales</taxon>
        <taxon>Poaceae</taxon>
        <taxon>BOP clade</taxon>
        <taxon>Oryzoideae</taxon>
        <taxon>Oryzeae</taxon>
        <taxon>Oryzinae</taxon>
        <taxon>Oryza</taxon>
        <taxon>Oryza sativa</taxon>
    </lineage>
</organism>
<dbReference type="PaxDb" id="39947-A0A0N7KRJ4"/>